<comment type="caution">
    <text evidence="3">The sequence shown here is derived from an EMBL/GenBank/DDBJ whole genome shotgun (WGS) entry which is preliminary data.</text>
</comment>
<evidence type="ECO:0000313" key="4">
    <source>
        <dbReference type="Proteomes" id="UP000024942"/>
    </source>
</evidence>
<name>A0A059G5H4_9PROT</name>
<keyword evidence="3" id="KW-0282">Flagellum</keyword>
<feature type="compositionally biased region" description="Polar residues" evidence="1">
    <location>
        <begin position="448"/>
        <end position="459"/>
    </location>
</feature>
<feature type="region of interest" description="Disordered" evidence="1">
    <location>
        <begin position="1"/>
        <end position="94"/>
    </location>
</feature>
<feature type="domain" description="Flagellar hook-length control protein-like C-terminal" evidence="2">
    <location>
        <begin position="359"/>
        <end position="437"/>
    </location>
</feature>
<dbReference type="STRING" id="1280953.HOC_13699"/>
<feature type="compositionally biased region" description="Low complexity" evidence="1">
    <location>
        <begin position="430"/>
        <end position="441"/>
    </location>
</feature>
<dbReference type="Gene3D" id="3.30.750.140">
    <property type="match status" value="1"/>
</dbReference>
<feature type="compositionally biased region" description="Low complexity" evidence="1">
    <location>
        <begin position="201"/>
        <end position="214"/>
    </location>
</feature>
<evidence type="ECO:0000313" key="3">
    <source>
        <dbReference type="EMBL" id="KDA01830.1"/>
    </source>
</evidence>
<dbReference type="Pfam" id="PF02120">
    <property type="entry name" value="Flg_hook"/>
    <property type="match status" value="1"/>
</dbReference>
<keyword evidence="3" id="KW-0966">Cell projection</keyword>
<keyword evidence="3" id="KW-0969">Cilium</keyword>
<dbReference type="InterPro" id="IPR038610">
    <property type="entry name" value="FliK-like_C_sf"/>
</dbReference>
<gene>
    <name evidence="3" type="ORF">HOC_13699</name>
</gene>
<feature type="compositionally biased region" description="Basic and acidic residues" evidence="1">
    <location>
        <begin position="257"/>
        <end position="271"/>
    </location>
</feature>
<feature type="compositionally biased region" description="Polar residues" evidence="1">
    <location>
        <begin position="166"/>
        <end position="197"/>
    </location>
</feature>
<feature type="compositionally biased region" description="Polar residues" evidence="1">
    <location>
        <begin position="127"/>
        <end position="140"/>
    </location>
</feature>
<reference evidence="3 4" key="1">
    <citation type="journal article" date="2014" name="Antonie Van Leeuwenhoek">
        <title>Hyphomonas beringensis sp. nov. and Hyphomonas chukchiensis sp. nov., isolated from surface seawater of the Bering Sea and Chukchi Sea.</title>
        <authorList>
            <person name="Li C."/>
            <person name="Lai Q."/>
            <person name="Li G."/>
            <person name="Dong C."/>
            <person name="Wang J."/>
            <person name="Liao Y."/>
            <person name="Shao Z."/>
        </authorList>
    </citation>
    <scope>NUCLEOTIDE SEQUENCE [LARGE SCALE GENOMIC DNA]</scope>
    <source>
        <strain evidence="3 4">SCH89</strain>
    </source>
</reference>
<protein>
    <submittedName>
        <fullName evidence="3">Flagellar hook-length control protein</fullName>
    </submittedName>
</protein>
<dbReference type="Proteomes" id="UP000024942">
    <property type="component" value="Unassembled WGS sequence"/>
</dbReference>
<keyword evidence="4" id="KW-1185">Reference proteome</keyword>
<proteinExistence type="predicted"/>
<dbReference type="AlphaFoldDB" id="A0A059G5H4"/>
<feature type="region of interest" description="Disordered" evidence="1">
    <location>
        <begin position="115"/>
        <end position="288"/>
    </location>
</feature>
<evidence type="ECO:0000256" key="1">
    <source>
        <dbReference type="SAM" id="MobiDB-lite"/>
    </source>
</evidence>
<dbReference type="InterPro" id="IPR021136">
    <property type="entry name" value="Flagellar_hook_control-like_C"/>
</dbReference>
<evidence type="ECO:0000259" key="2">
    <source>
        <dbReference type="Pfam" id="PF02120"/>
    </source>
</evidence>
<feature type="region of interest" description="Disordered" evidence="1">
    <location>
        <begin position="424"/>
        <end position="472"/>
    </location>
</feature>
<feature type="compositionally biased region" description="Low complexity" evidence="1">
    <location>
        <begin position="240"/>
        <end position="256"/>
    </location>
</feature>
<sequence>MTFLLETDFTVRRQTGPGETNSRNRDTAKEAGSGAEFARSLASAETEAPESDAPKQLIIVSPDRSGAASILMDQQAPAEVPEPDETAGLETPLDVKSDIRVDGIAAEGDAELILADGDDADKASMATDPQQAAAMSSAPTPNLAPSPAPVTASPQADGELSKSSDKVATNASMAASPQATLPGNQPQQAEASGQTPEPLQPVAADTVPDTPPAANMTTVGVAQVAATKVADTPVPRSEKAGAAPAAAHTPRTAEATPDTKVRHGDKQRAEAPEMEVDGPDAAALSALSAEQNSATKAVATQDKAASVDTAAMTMTAAAPPPVATQSAAPTAPPVMAPTNALVSATPAEVVDILSDSLASPDEKKNHVHIQLDPPELGRVSLDFKFDAHGLQHVTIVGETPEAMRQLRLMHFELVNALERQGLSSENMSYQQQQTPQDPGQQAGRDPSRSQPNTSGSTSPALPELVAQNTIQSRPTSIAGLNIKL</sequence>
<dbReference type="RefSeq" id="WP_035539512.1">
    <property type="nucleotide sequence ID" value="NZ_ARYL01000021.1"/>
</dbReference>
<accession>A0A059G5H4</accession>
<organism evidence="3 4">
    <name type="scientific">Hyphomonas oceanitis SCH89</name>
    <dbReference type="NCBI Taxonomy" id="1280953"/>
    <lineage>
        <taxon>Bacteria</taxon>
        <taxon>Pseudomonadati</taxon>
        <taxon>Pseudomonadota</taxon>
        <taxon>Alphaproteobacteria</taxon>
        <taxon>Hyphomonadales</taxon>
        <taxon>Hyphomonadaceae</taxon>
        <taxon>Hyphomonas</taxon>
    </lineage>
</organism>
<dbReference type="OrthoDB" id="7203912at2"/>
<dbReference type="eggNOG" id="COG3144">
    <property type="taxonomic scope" value="Bacteria"/>
</dbReference>
<dbReference type="EMBL" id="ARYL01000021">
    <property type="protein sequence ID" value="KDA01830.1"/>
    <property type="molecule type" value="Genomic_DNA"/>
</dbReference>
<dbReference type="PATRIC" id="fig|1280953.3.peg.2755"/>